<evidence type="ECO:0000313" key="1">
    <source>
        <dbReference type="EMBL" id="RNA25201.1"/>
    </source>
</evidence>
<organism evidence="1 2">
    <name type="scientific">Brachionus plicatilis</name>
    <name type="common">Marine rotifer</name>
    <name type="synonym">Brachionus muelleri</name>
    <dbReference type="NCBI Taxonomy" id="10195"/>
    <lineage>
        <taxon>Eukaryota</taxon>
        <taxon>Metazoa</taxon>
        <taxon>Spiralia</taxon>
        <taxon>Gnathifera</taxon>
        <taxon>Rotifera</taxon>
        <taxon>Eurotatoria</taxon>
        <taxon>Monogononta</taxon>
        <taxon>Pseudotrocha</taxon>
        <taxon>Ploima</taxon>
        <taxon>Brachionidae</taxon>
        <taxon>Brachionus</taxon>
    </lineage>
</organism>
<reference evidence="1 2" key="1">
    <citation type="journal article" date="2018" name="Sci. Rep.">
        <title>Genomic signatures of local adaptation to the degree of environmental predictability in rotifers.</title>
        <authorList>
            <person name="Franch-Gras L."/>
            <person name="Hahn C."/>
            <person name="Garcia-Roger E.M."/>
            <person name="Carmona M.J."/>
            <person name="Serra M."/>
            <person name="Gomez A."/>
        </authorList>
    </citation>
    <scope>NUCLEOTIDE SEQUENCE [LARGE SCALE GENOMIC DNA]</scope>
    <source>
        <strain evidence="1">HYR1</strain>
    </source>
</reference>
<protein>
    <submittedName>
        <fullName evidence="1">Uncharacterized protein</fullName>
    </submittedName>
</protein>
<proteinExistence type="predicted"/>
<gene>
    <name evidence="1" type="ORF">BpHYR1_004439</name>
</gene>
<keyword evidence="2" id="KW-1185">Reference proteome</keyword>
<accession>A0A3M7RNS9</accession>
<dbReference type="EMBL" id="REGN01002962">
    <property type="protein sequence ID" value="RNA25201.1"/>
    <property type="molecule type" value="Genomic_DNA"/>
</dbReference>
<name>A0A3M7RNS9_BRAPC</name>
<dbReference type="AlphaFoldDB" id="A0A3M7RNS9"/>
<evidence type="ECO:0000313" key="2">
    <source>
        <dbReference type="Proteomes" id="UP000276133"/>
    </source>
</evidence>
<comment type="caution">
    <text evidence="1">The sequence shown here is derived from an EMBL/GenBank/DDBJ whole genome shotgun (WGS) entry which is preliminary data.</text>
</comment>
<dbReference type="Proteomes" id="UP000276133">
    <property type="component" value="Unassembled WGS sequence"/>
</dbReference>
<sequence length="76" mass="9016">MILKPIFEAANIYLFQLNQIIYQRNKIAKKNIKKSNLYANDLMIKNDTGNLHDTKRILAHFLLRKTLLKKSRFLVN</sequence>